<organism evidence="8 9">
    <name type="scientific">Candidatus Microbacterium stercoravium</name>
    <dbReference type="NCBI Taxonomy" id="2838697"/>
    <lineage>
        <taxon>Bacteria</taxon>
        <taxon>Bacillati</taxon>
        <taxon>Actinomycetota</taxon>
        <taxon>Actinomycetes</taxon>
        <taxon>Micrococcales</taxon>
        <taxon>Microbacteriaceae</taxon>
        <taxon>Microbacterium</taxon>
    </lineage>
</organism>
<feature type="transmembrane region" description="Helical" evidence="6">
    <location>
        <begin position="39"/>
        <end position="60"/>
    </location>
</feature>
<evidence type="ECO:0000256" key="3">
    <source>
        <dbReference type="ARBA" id="ARBA00022692"/>
    </source>
</evidence>
<evidence type="ECO:0000313" key="9">
    <source>
        <dbReference type="Proteomes" id="UP000824220"/>
    </source>
</evidence>
<accession>A0A9D2H2T5</accession>
<dbReference type="PANTHER" id="PTHR32322">
    <property type="entry name" value="INNER MEMBRANE TRANSPORTER"/>
    <property type="match status" value="1"/>
</dbReference>
<sequence length="316" mass="32629">MTTATPTSARIGIPIALIAGSCASLQFGAALAVQLFPDVGAWGVAALRLLIAATLLVAVSRPKIRPWRREEWMAIAWFGLSLAGMNGFFYAAIERLPLGPAVAIEFLGPLALAAALTRRLADAAWVGLAVTGVGLFGLDSVIGSDPLDLFGAGLALIAAAFWVLYIRGSARVGRLVPGIGGLAMALAIASVALLPFGVPAVAVLAARPELLWLALGTAVFASVVPYTLELLALRRLPQRVFGVLISLEPVFAALFGWLLLAQTIGAMKIAAIALVVAASVGITLATREKPLAPPEPVLTGAIPTVTGAIRIQPARD</sequence>
<feature type="transmembrane region" description="Helical" evidence="6">
    <location>
        <begin position="210"/>
        <end position="228"/>
    </location>
</feature>
<dbReference type="InterPro" id="IPR037185">
    <property type="entry name" value="EmrE-like"/>
</dbReference>
<feature type="domain" description="EamA" evidence="7">
    <location>
        <begin position="150"/>
        <end position="283"/>
    </location>
</feature>
<comment type="caution">
    <text evidence="8">The sequence shown here is derived from an EMBL/GenBank/DDBJ whole genome shotgun (WGS) entry which is preliminary data.</text>
</comment>
<gene>
    <name evidence="8" type="ORF">H9800_01770</name>
</gene>
<feature type="transmembrane region" description="Helical" evidence="6">
    <location>
        <begin position="12"/>
        <end position="33"/>
    </location>
</feature>
<dbReference type="Proteomes" id="UP000824220">
    <property type="component" value="Unassembled WGS sequence"/>
</dbReference>
<reference evidence="8" key="2">
    <citation type="submission" date="2021-04" db="EMBL/GenBank/DDBJ databases">
        <authorList>
            <person name="Gilroy R."/>
        </authorList>
    </citation>
    <scope>NUCLEOTIDE SEQUENCE</scope>
    <source>
        <strain evidence="8">ChiHjej8B7-3636</strain>
    </source>
</reference>
<evidence type="ECO:0000256" key="5">
    <source>
        <dbReference type="ARBA" id="ARBA00023136"/>
    </source>
</evidence>
<dbReference type="GO" id="GO:0016020">
    <property type="term" value="C:membrane"/>
    <property type="evidence" value="ECO:0007669"/>
    <property type="project" value="UniProtKB-SubCell"/>
</dbReference>
<dbReference type="EMBL" id="DXAM01000026">
    <property type="protein sequence ID" value="HJA03577.1"/>
    <property type="molecule type" value="Genomic_DNA"/>
</dbReference>
<feature type="transmembrane region" description="Helical" evidence="6">
    <location>
        <begin position="98"/>
        <end position="116"/>
    </location>
</feature>
<reference evidence="8" key="1">
    <citation type="journal article" date="2021" name="PeerJ">
        <title>Extensive microbial diversity within the chicken gut microbiome revealed by metagenomics and culture.</title>
        <authorList>
            <person name="Gilroy R."/>
            <person name="Ravi A."/>
            <person name="Getino M."/>
            <person name="Pursley I."/>
            <person name="Horton D.L."/>
            <person name="Alikhan N.F."/>
            <person name="Baker D."/>
            <person name="Gharbi K."/>
            <person name="Hall N."/>
            <person name="Watson M."/>
            <person name="Adriaenssens E.M."/>
            <person name="Foster-Nyarko E."/>
            <person name="Jarju S."/>
            <person name="Secka A."/>
            <person name="Antonio M."/>
            <person name="Oren A."/>
            <person name="Chaudhuri R.R."/>
            <person name="La Ragione R."/>
            <person name="Hildebrand F."/>
            <person name="Pallen M.J."/>
        </authorList>
    </citation>
    <scope>NUCLEOTIDE SEQUENCE</scope>
    <source>
        <strain evidence="8">ChiHjej8B7-3636</strain>
    </source>
</reference>
<dbReference type="Pfam" id="PF00892">
    <property type="entry name" value="EamA"/>
    <property type="match status" value="1"/>
</dbReference>
<feature type="transmembrane region" description="Helical" evidence="6">
    <location>
        <begin position="178"/>
        <end position="198"/>
    </location>
</feature>
<feature type="transmembrane region" description="Helical" evidence="6">
    <location>
        <begin position="123"/>
        <end position="143"/>
    </location>
</feature>
<evidence type="ECO:0000256" key="6">
    <source>
        <dbReference type="SAM" id="Phobius"/>
    </source>
</evidence>
<evidence type="ECO:0000313" key="8">
    <source>
        <dbReference type="EMBL" id="HJA03577.1"/>
    </source>
</evidence>
<comment type="similarity">
    <text evidence="2">Belongs to the EamA transporter family.</text>
</comment>
<evidence type="ECO:0000256" key="4">
    <source>
        <dbReference type="ARBA" id="ARBA00022989"/>
    </source>
</evidence>
<feature type="transmembrane region" description="Helical" evidence="6">
    <location>
        <begin position="240"/>
        <end position="260"/>
    </location>
</feature>
<feature type="transmembrane region" description="Helical" evidence="6">
    <location>
        <begin position="149"/>
        <end position="166"/>
    </location>
</feature>
<evidence type="ECO:0000259" key="7">
    <source>
        <dbReference type="Pfam" id="PF00892"/>
    </source>
</evidence>
<feature type="transmembrane region" description="Helical" evidence="6">
    <location>
        <begin position="72"/>
        <end position="92"/>
    </location>
</feature>
<dbReference type="AlphaFoldDB" id="A0A9D2H2T5"/>
<evidence type="ECO:0000256" key="1">
    <source>
        <dbReference type="ARBA" id="ARBA00004141"/>
    </source>
</evidence>
<protein>
    <submittedName>
        <fullName evidence="8">EamA family transporter</fullName>
    </submittedName>
</protein>
<dbReference type="PANTHER" id="PTHR32322:SF2">
    <property type="entry name" value="EAMA DOMAIN-CONTAINING PROTEIN"/>
    <property type="match status" value="1"/>
</dbReference>
<dbReference type="SUPFAM" id="SSF103481">
    <property type="entry name" value="Multidrug resistance efflux transporter EmrE"/>
    <property type="match status" value="2"/>
</dbReference>
<name>A0A9D2H2T5_9MICO</name>
<keyword evidence="3 6" id="KW-0812">Transmembrane</keyword>
<proteinExistence type="inferred from homology"/>
<feature type="transmembrane region" description="Helical" evidence="6">
    <location>
        <begin position="266"/>
        <end position="285"/>
    </location>
</feature>
<keyword evidence="4 6" id="KW-1133">Transmembrane helix</keyword>
<evidence type="ECO:0000256" key="2">
    <source>
        <dbReference type="ARBA" id="ARBA00007362"/>
    </source>
</evidence>
<dbReference type="InterPro" id="IPR000620">
    <property type="entry name" value="EamA_dom"/>
</dbReference>
<keyword evidence="5 6" id="KW-0472">Membrane</keyword>
<comment type="subcellular location">
    <subcellularLocation>
        <location evidence="1">Membrane</location>
        <topology evidence="1">Multi-pass membrane protein</topology>
    </subcellularLocation>
</comment>
<dbReference type="InterPro" id="IPR050638">
    <property type="entry name" value="AA-Vitamin_Transporters"/>
</dbReference>